<protein>
    <recommendedName>
        <fullName evidence="7 8">Alanine dehydrogenase</fullName>
        <ecNumber evidence="3 8">1.4.1.1</ecNumber>
    </recommendedName>
</protein>
<evidence type="ECO:0000256" key="3">
    <source>
        <dbReference type="ARBA" id="ARBA00012897"/>
    </source>
</evidence>
<dbReference type="Pfam" id="PF01262">
    <property type="entry name" value="AlaDh_PNT_C"/>
    <property type="match status" value="1"/>
</dbReference>
<dbReference type="CDD" id="cd05305">
    <property type="entry name" value="L-AlaDH"/>
    <property type="match status" value="1"/>
</dbReference>
<comment type="catalytic activity">
    <reaction evidence="8">
        <text>L-alanine + NAD(+) + H2O = pyruvate + NH4(+) + NADH + H(+)</text>
        <dbReference type="Rhea" id="RHEA:18405"/>
        <dbReference type="ChEBI" id="CHEBI:15361"/>
        <dbReference type="ChEBI" id="CHEBI:15377"/>
        <dbReference type="ChEBI" id="CHEBI:15378"/>
        <dbReference type="ChEBI" id="CHEBI:28938"/>
        <dbReference type="ChEBI" id="CHEBI:57540"/>
        <dbReference type="ChEBI" id="CHEBI:57945"/>
        <dbReference type="ChEBI" id="CHEBI:57972"/>
        <dbReference type="EC" id="1.4.1.1"/>
    </reaction>
</comment>
<dbReference type="PANTHER" id="PTHR42795">
    <property type="entry name" value="ALANINE DEHYDROGENASE"/>
    <property type="match status" value="1"/>
</dbReference>
<dbReference type="InterPro" id="IPR007698">
    <property type="entry name" value="AlaDH/PNT_NAD(H)-bd"/>
</dbReference>
<feature type="binding site" evidence="11">
    <location>
        <begin position="239"/>
        <end position="240"/>
    </location>
    <ligand>
        <name>NAD(+)</name>
        <dbReference type="ChEBI" id="CHEBI:57540"/>
    </ligand>
</feature>
<evidence type="ECO:0000256" key="9">
    <source>
        <dbReference type="PIRSR" id="PIRSR000183-1"/>
    </source>
</evidence>
<dbReference type="EMBL" id="MOMC01000027">
    <property type="protein sequence ID" value="ONH30378.1"/>
    <property type="molecule type" value="Genomic_DNA"/>
</dbReference>
<keyword evidence="4 8" id="KW-0560">Oxidoreductase</keyword>
<dbReference type="SMART" id="SM01002">
    <property type="entry name" value="AlaDh_PNT_C"/>
    <property type="match status" value="1"/>
</dbReference>
<dbReference type="GO" id="GO:0005886">
    <property type="term" value="C:plasma membrane"/>
    <property type="evidence" value="ECO:0007669"/>
    <property type="project" value="TreeGrafter"/>
</dbReference>
<evidence type="ECO:0000256" key="6">
    <source>
        <dbReference type="ARBA" id="ARBA00065528"/>
    </source>
</evidence>
<evidence type="ECO:0000256" key="4">
    <source>
        <dbReference type="ARBA" id="ARBA00023002"/>
    </source>
</evidence>
<feature type="binding site" evidence="11">
    <location>
        <position position="134"/>
    </location>
    <ligand>
        <name>NAD(+)</name>
        <dbReference type="ChEBI" id="CHEBI:57540"/>
    </ligand>
</feature>
<dbReference type="AlphaFoldDB" id="A0A1V2IAZ2"/>
<feature type="active site" description="Proton donor/acceptor" evidence="9">
    <location>
        <position position="270"/>
    </location>
</feature>
<feature type="binding site" evidence="11">
    <location>
        <begin position="267"/>
        <end position="270"/>
    </location>
    <ligand>
        <name>NAD(+)</name>
        <dbReference type="ChEBI" id="CHEBI:57540"/>
    </ligand>
</feature>
<evidence type="ECO:0000256" key="12">
    <source>
        <dbReference type="PIRSR" id="PIRSR000183-4"/>
    </source>
</evidence>
<keyword evidence="16" id="KW-1185">Reference proteome</keyword>
<evidence type="ECO:0000256" key="8">
    <source>
        <dbReference type="PIRNR" id="PIRNR000183"/>
    </source>
</evidence>
<feature type="binding site" evidence="11">
    <location>
        <position position="198"/>
    </location>
    <ligand>
        <name>NAD(+)</name>
        <dbReference type="ChEBI" id="CHEBI:57540"/>
    </ligand>
</feature>
<dbReference type="FunFam" id="3.40.50.720:FF:000049">
    <property type="entry name" value="Alanine dehydrogenase"/>
    <property type="match status" value="1"/>
</dbReference>
<name>A0A1V2IAZ2_9ACTN</name>
<evidence type="ECO:0000313" key="16">
    <source>
        <dbReference type="Proteomes" id="UP000188929"/>
    </source>
</evidence>
<evidence type="ECO:0000313" key="15">
    <source>
        <dbReference type="EMBL" id="ONH30378.1"/>
    </source>
</evidence>
<organism evidence="15 16">
    <name type="scientific">Pseudofrankia asymbiotica</name>
    <dbReference type="NCBI Taxonomy" id="1834516"/>
    <lineage>
        <taxon>Bacteria</taxon>
        <taxon>Bacillati</taxon>
        <taxon>Actinomycetota</taxon>
        <taxon>Actinomycetes</taxon>
        <taxon>Frankiales</taxon>
        <taxon>Frankiaceae</taxon>
        <taxon>Pseudofrankia</taxon>
    </lineage>
</organism>
<dbReference type="Gene3D" id="3.40.50.720">
    <property type="entry name" value="NAD(P)-binding Rossmann-like Domain"/>
    <property type="match status" value="2"/>
</dbReference>
<proteinExistence type="inferred from homology"/>
<evidence type="ECO:0000256" key="2">
    <source>
        <dbReference type="ARBA" id="ARBA00005689"/>
    </source>
</evidence>
<keyword evidence="5 8" id="KW-0520">NAD</keyword>
<dbReference type="SUPFAM" id="SSF51735">
    <property type="entry name" value="NAD(P)-binding Rossmann-fold domains"/>
    <property type="match status" value="1"/>
</dbReference>
<reference evidence="16" key="1">
    <citation type="submission" date="2016-10" db="EMBL/GenBank/DDBJ databases">
        <title>Frankia sp. NRRL B-16386 Genome sequencing.</title>
        <authorList>
            <person name="Ghodhbane-Gtari F."/>
            <person name="Swanson E."/>
            <person name="Gueddou A."/>
            <person name="Hezbri K."/>
            <person name="Ktari K."/>
            <person name="Nouioui I."/>
            <person name="Morris K."/>
            <person name="Simpson S."/>
            <person name="Abebe-Akele F."/>
            <person name="Thomas K."/>
            <person name="Gtari M."/>
            <person name="Tisa L.S."/>
        </authorList>
    </citation>
    <scope>NUCLEOTIDE SEQUENCE [LARGE SCALE GENOMIC DNA]</scope>
    <source>
        <strain evidence="16">NRRL B-16386</strain>
    </source>
</reference>
<evidence type="ECO:0000259" key="14">
    <source>
        <dbReference type="SMART" id="SM01003"/>
    </source>
</evidence>
<dbReference type="InterPro" id="IPR036291">
    <property type="entry name" value="NAD(P)-bd_dom_sf"/>
</dbReference>
<dbReference type="Pfam" id="PF05222">
    <property type="entry name" value="AlaDh_PNT_N"/>
    <property type="match status" value="1"/>
</dbReference>
<dbReference type="STRING" id="1834516.BL253_14790"/>
<comment type="function">
    <text evidence="8">Catalyzes the reversible reductive amination of pyruvate to L-alanine.</text>
</comment>
<feature type="binding site" evidence="11">
    <location>
        <begin position="298"/>
        <end position="301"/>
    </location>
    <ligand>
        <name>NAD(+)</name>
        <dbReference type="ChEBI" id="CHEBI:57540"/>
    </ligand>
</feature>
<evidence type="ECO:0000259" key="13">
    <source>
        <dbReference type="SMART" id="SM01002"/>
    </source>
</evidence>
<dbReference type="SUPFAM" id="SSF52283">
    <property type="entry name" value="Formate/glycerate dehydrogenase catalytic domain-like"/>
    <property type="match status" value="1"/>
</dbReference>
<feature type="active site" description="Proton donor/acceptor" evidence="9">
    <location>
        <position position="96"/>
    </location>
</feature>
<accession>A0A1V2IAZ2</accession>
<gene>
    <name evidence="15" type="ORF">BL253_14790</name>
</gene>
<comment type="caution">
    <text evidence="15">The sequence shown here is derived from an EMBL/GenBank/DDBJ whole genome shotgun (WGS) entry which is preliminary data.</text>
</comment>
<dbReference type="GO" id="GO:0000166">
    <property type="term" value="F:nucleotide binding"/>
    <property type="evidence" value="ECO:0007669"/>
    <property type="project" value="UniProtKB-KW"/>
</dbReference>
<dbReference type="InterPro" id="IPR008141">
    <property type="entry name" value="Ala_DH"/>
</dbReference>
<dbReference type="GO" id="GO:0042853">
    <property type="term" value="P:L-alanine catabolic process"/>
    <property type="evidence" value="ECO:0007669"/>
    <property type="project" value="UniProtKB-UniPathway"/>
</dbReference>
<evidence type="ECO:0000256" key="1">
    <source>
        <dbReference type="ARBA" id="ARBA00005206"/>
    </source>
</evidence>
<feature type="binding site" evidence="11">
    <location>
        <position position="279"/>
    </location>
    <ligand>
        <name>NAD(+)</name>
        <dbReference type="ChEBI" id="CHEBI:57540"/>
    </ligand>
</feature>
<feature type="binding site" evidence="10">
    <location>
        <position position="75"/>
    </location>
    <ligand>
        <name>substrate</name>
    </ligand>
</feature>
<dbReference type="PANTHER" id="PTHR42795:SF1">
    <property type="entry name" value="ALANINE DEHYDROGENASE"/>
    <property type="match status" value="1"/>
</dbReference>
<dbReference type="EC" id="1.4.1.1" evidence="3 8"/>
<dbReference type="Proteomes" id="UP000188929">
    <property type="component" value="Unassembled WGS sequence"/>
</dbReference>
<dbReference type="PIRSF" id="PIRSF000183">
    <property type="entry name" value="Alanine_dh"/>
    <property type="match status" value="1"/>
</dbReference>
<keyword evidence="11" id="KW-0547">Nucleotide-binding</keyword>
<dbReference type="GO" id="GO:0000286">
    <property type="term" value="F:alanine dehydrogenase activity"/>
    <property type="evidence" value="ECO:0007669"/>
    <property type="project" value="UniProtKB-UniRule"/>
</dbReference>
<feature type="binding site" evidence="10">
    <location>
        <position position="15"/>
    </location>
    <ligand>
        <name>substrate</name>
    </ligand>
</feature>
<evidence type="ECO:0000256" key="11">
    <source>
        <dbReference type="PIRSR" id="PIRSR000183-3"/>
    </source>
</evidence>
<dbReference type="InterPro" id="IPR007886">
    <property type="entry name" value="AlaDH/PNT_N"/>
</dbReference>
<evidence type="ECO:0000256" key="7">
    <source>
        <dbReference type="ARBA" id="ARBA00072341"/>
    </source>
</evidence>
<dbReference type="SMART" id="SM01003">
    <property type="entry name" value="AlaDh_PNT_N"/>
    <property type="match status" value="1"/>
</dbReference>
<comment type="similarity">
    <text evidence="2 8">Belongs to the AlaDH/PNT family.</text>
</comment>
<dbReference type="RefSeq" id="WP_076817350.1">
    <property type="nucleotide sequence ID" value="NZ_MOMC01000027.1"/>
</dbReference>
<dbReference type="UniPathway" id="UPA00527">
    <property type="reaction ID" value="UER00585"/>
</dbReference>
<comment type="pathway">
    <text evidence="1 8">Amino-acid degradation; L-alanine degradation via dehydrogenase pathway; NH(3) and pyruvate from L-alanine: step 1/1.</text>
</comment>
<comment type="subunit">
    <text evidence="6">Homohexamer. Trimer of dimers.</text>
</comment>
<sequence length="374" mass="38959">MRIAIPREVKNHEYRVAATPAGVHELTRHNHDVFVEAGAGAGSMIMDAEYAAAGAKIVEGADATWASGDLVLKVKEPVEEEFHRLRPGLVLFTYLHLAASLPCTRALLDARVTTVAYETVELTDRSLPLLAPMSEVAGRLAPQVGAQALLAAAGGRGVLLGGVPGVDPARVVVIGAGVAGQGATSIAAGMRADVTLLDRDLGRLRAADARFEGRVRTIAANAYEIERAVLDADLVIGAVLVPGTRAPKLVTNAMVARMRPGAVLVDISVDQGGCFEDTRPTTHDNPTYKVHDAVFYCVANMPGAVPRTSTHALTNATLPYAVALADHGWRGAMRLDPALARGLNTHAGDVTCAPVAEAHGLPGVPAAAVLDAES</sequence>
<feature type="binding site" evidence="12">
    <location>
        <position position="327"/>
    </location>
    <ligand>
        <name>Mg(2+)</name>
        <dbReference type="ChEBI" id="CHEBI:18420"/>
    </ligand>
</feature>
<dbReference type="NCBIfam" id="TIGR00518">
    <property type="entry name" value="alaDH"/>
    <property type="match status" value="1"/>
</dbReference>
<feature type="domain" description="Alanine dehydrogenase/pyridine nucleotide transhydrogenase NAD(H)-binding" evidence="13">
    <location>
        <begin position="149"/>
        <end position="297"/>
    </location>
</feature>
<evidence type="ECO:0000256" key="5">
    <source>
        <dbReference type="ARBA" id="ARBA00023027"/>
    </source>
</evidence>
<feature type="domain" description="Alanine dehydrogenase/pyridine nucleotide transhydrogenase N-terminal" evidence="14">
    <location>
        <begin position="4"/>
        <end position="137"/>
    </location>
</feature>
<evidence type="ECO:0000256" key="10">
    <source>
        <dbReference type="PIRSR" id="PIRSR000183-2"/>
    </source>
</evidence>
<feature type="binding site" evidence="11">
    <location>
        <position position="203"/>
    </location>
    <ligand>
        <name>NAD(+)</name>
        <dbReference type="ChEBI" id="CHEBI:57540"/>
    </ligand>
</feature>
<dbReference type="OrthoDB" id="9804592at2"/>